<organism evidence="1 2">
    <name type="scientific">Mycolicibacterium tusciae</name>
    <dbReference type="NCBI Taxonomy" id="75922"/>
    <lineage>
        <taxon>Bacteria</taxon>
        <taxon>Bacillati</taxon>
        <taxon>Actinomycetota</taxon>
        <taxon>Actinomycetes</taxon>
        <taxon>Mycobacteriales</taxon>
        <taxon>Mycobacteriaceae</taxon>
        <taxon>Mycolicibacterium</taxon>
    </lineage>
</organism>
<dbReference type="EMBL" id="MVIM01000020">
    <property type="protein sequence ID" value="ORB61824.1"/>
    <property type="molecule type" value="Genomic_DNA"/>
</dbReference>
<name>A0A1X0JGC8_9MYCO</name>
<accession>A0A1X0JGC8</accession>
<dbReference type="Proteomes" id="UP000192411">
    <property type="component" value="Unassembled WGS sequence"/>
</dbReference>
<proteinExistence type="predicted"/>
<protein>
    <submittedName>
        <fullName evidence="1">Uncharacterized protein</fullName>
    </submittedName>
</protein>
<dbReference type="AlphaFoldDB" id="A0A1X0JGC8"/>
<evidence type="ECO:0000313" key="2">
    <source>
        <dbReference type="Proteomes" id="UP000192411"/>
    </source>
</evidence>
<reference evidence="1 2" key="1">
    <citation type="submission" date="2017-02" db="EMBL/GenBank/DDBJ databases">
        <title>The new phylogeny of genus Mycobacterium.</title>
        <authorList>
            <person name="Tortoli E."/>
            <person name="Trovato A."/>
            <person name="Cirillo D.M."/>
        </authorList>
    </citation>
    <scope>NUCLEOTIDE SEQUENCE [LARGE SCALE GENOMIC DNA]</scope>
    <source>
        <strain evidence="1 2">DSM 44338</strain>
    </source>
</reference>
<keyword evidence="2" id="KW-1185">Reference proteome</keyword>
<evidence type="ECO:0000313" key="1">
    <source>
        <dbReference type="EMBL" id="ORB61824.1"/>
    </source>
</evidence>
<sequence length="82" mass="9735">MTAADYYRSLPEEPAETVMVRRSYLDPHVWYCVGANISADISSLMCPGRLRAVKHYAEQRFGDEEEFRWVRQDRDTWVMEFV</sequence>
<comment type="caution">
    <text evidence="1">The sequence shown here is derived from an EMBL/GenBank/DDBJ whole genome shotgun (WGS) entry which is preliminary data.</text>
</comment>
<gene>
    <name evidence="1" type="ORF">BST47_26335</name>
</gene>